<keyword evidence="7 12" id="KW-0297">G-protein coupled receptor</keyword>
<dbReference type="SUPFAM" id="SSF81321">
    <property type="entry name" value="Family A G protein-coupled receptor-like"/>
    <property type="match status" value="1"/>
</dbReference>
<evidence type="ECO:0000256" key="11">
    <source>
        <dbReference type="ARBA" id="ARBA00023224"/>
    </source>
</evidence>
<dbReference type="Proteomes" id="UP000186698">
    <property type="component" value="Chromosome 1S"/>
</dbReference>
<keyword evidence="4 12" id="KW-0812">Transmembrane</keyword>
<feature type="transmembrane region" description="Helical" evidence="13">
    <location>
        <begin position="98"/>
        <end position="117"/>
    </location>
</feature>
<dbReference type="PANTHER" id="PTHR26454:SF171">
    <property type="entry name" value="OLFACTORY RECEPTOR"/>
    <property type="match status" value="1"/>
</dbReference>
<dbReference type="GO" id="GO:0004984">
    <property type="term" value="F:olfactory receptor activity"/>
    <property type="evidence" value="ECO:0007669"/>
    <property type="project" value="InterPro"/>
</dbReference>
<comment type="subcellular location">
    <subcellularLocation>
        <location evidence="1 13">Cell membrane</location>
        <topology evidence="1 13">Multi-pass membrane protein</topology>
    </subcellularLocation>
</comment>
<evidence type="ECO:0000313" key="15">
    <source>
        <dbReference type="Proteomes" id="UP000186698"/>
    </source>
</evidence>
<dbReference type="InterPro" id="IPR000725">
    <property type="entry name" value="Olfact_rcpt"/>
</dbReference>
<feature type="domain" description="G-protein coupled receptors family 1 profile" evidence="14">
    <location>
        <begin position="38"/>
        <end position="288"/>
    </location>
</feature>
<evidence type="ECO:0000256" key="9">
    <source>
        <dbReference type="ARBA" id="ARBA00023170"/>
    </source>
</evidence>
<reference evidence="16" key="1">
    <citation type="submission" date="2025-08" db="UniProtKB">
        <authorList>
            <consortium name="RefSeq"/>
        </authorList>
    </citation>
    <scope>IDENTIFICATION</scope>
    <source>
        <strain evidence="16">J_2021</strain>
        <tissue evidence="16">Erythrocytes</tissue>
    </source>
</reference>
<feature type="transmembrane region" description="Helical" evidence="13">
    <location>
        <begin position="56"/>
        <end position="78"/>
    </location>
</feature>
<dbReference type="RefSeq" id="XP_041434703.1">
    <property type="nucleotide sequence ID" value="XM_041578769.1"/>
</dbReference>
<feature type="transmembrane region" description="Helical" evidence="13">
    <location>
        <begin position="19"/>
        <end position="44"/>
    </location>
</feature>
<name>A0A1L8HPN4_XENLA</name>
<keyword evidence="9 12" id="KW-0675">Receptor</keyword>
<feature type="transmembrane region" description="Helical" evidence="13">
    <location>
        <begin position="270"/>
        <end position="290"/>
    </location>
</feature>
<dbReference type="OrthoDB" id="9444602at2759"/>
<evidence type="ECO:0000313" key="16">
    <source>
        <dbReference type="RefSeq" id="XP_041434703.1"/>
    </source>
</evidence>
<dbReference type="PROSITE" id="PS50262">
    <property type="entry name" value="G_PROTEIN_RECEP_F1_2"/>
    <property type="match status" value="1"/>
</dbReference>
<dbReference type="PROSITE" id="PS00237">
    <property type="entry name" value="G_PROTEIN_RECEP_F1_1"/>
    <property type="match status" value="1"/>
</dbReference>
<evidence type="ECO:0000256" key="10">
    <source>
        <dbReference type="ARBA" id="ARBA00023180"/>
    </source>
</evidence>
<dbReference type="GO" id="GO:0004930">
    <property type="term" value="F:G protein-coupled receptor activity"/>
    <property type="evidence" value="ECO:0007669"/>
    <property type="project" value="UniProtKB-KW"/>
</dbReference>
<keyword evidence="11 12" id="KW-0807">Transducer</keyword>
<dbReference type="GeneID" id="121399015"/>
<keyword evidence="15" id="KW-1185">Reference proteome</keyword>
<keyword evidence="3 13" id="KW-0716">Sensory transduction</keyword>
<dbReference type="AlphaFoldDB" id="A0A1L8HPN4"/>
<dbReference type="GO" id="GO:0005886">
    <property type="term" value="C:plasma membrane"/>
    <property type="evidence" value="ECO:0007669"/>
    <property type="project" value="UniProtKB-SubCell"/>
</dbReference>
<keyword evidence="8 13" id="KW-0472">Membrane</keyword>
<evidence type="ECO:0000256" key="4">
    <source>
        <dbReference type="ARBA" id="ARBA00022692"/>
    </source>
</evidence>
<dbReference type="InterPro" id="IPR017452">
    <property type="entry name" value="GPCR_Rhodpsn_7TM"/>
</dbReference>
<organism evidence="15 16">
    <name type="scientific">Xenopus laevis</name>
    <name type="common">African clawed frog</name>
    <dbReference type="NCBI Taxonomy" id="8355"/>
    <lineage>
        <taxon>Eukaryota</taxon>
        <taxon>Metazoa</taxon>
        <taxon>Chordata</taxon>
        <taxon>Craniata</taxon>
        <taxon>Vertebrata</taxon>
        <taxon>Euteleostomi</taxon>
        <taxon>Amphibia</taxon>
        <taxon>Batrachia</taxon>
        <taxon>Anura</taxon>
        <taxon>Pipoidea</taxon>
        <taxon>Pipidae</taxon>
        <taxon>Xenopodinae</taxon>
        <taxon>Xenopus</taxon>
        <taxon>Xenopus</taxon>
    </lineage>
</organism>
<dbReference type="PANTHER" id="PTHR26454">
    <property type="entry name" value="OLFACTORY RECEPTOR"/>
    <property type="match status" value="1"/>
</dbReference>
<comment type="similarity">
    <text evidence="12">Belongs to the G-protein coupled receptor 1 family.</text>
</comment>
<feature type="transmembrane region" description="Helical" evidence="13">
    <location>
        <begin position="196"/>
        <end position="223"/>
    </location>
</feature>
<evidence type="ECO:0000256" key="1">
    <source>
        <dbReference type="ARBA" id="ARBA00004651"/>
    </source>
</evidence>
<proteinExistence type="inferred from homology"/>
<feature type="transmembrane region" description="Helical" evidence="13">
    <location>
        <begin position="138"/>
        <end position="160"/>
    </location>
</feature>
<evidence type="ECO:0000256" key="13">
    <source>
        <dbReference type="RuleBase" id="RU363047"/>
    </source>
</evidence>
<keyword evidence="6 13" id="KW-1133">Transmembrane helix</keyword>
<evidence type="ECO:0000259" key="14">
    <source>
        <dbReference type="PROSITE" id="PS50262"/>
    </source>
</evidence>
<protein>
    <recommendedName>
        <fullName evidence="13">Olfactory receptor</fullName>
    </recommendedName>
</protein>
<dbReference type="InterPro" id="IPR047132">
    <property type="entry name" value="Olfact_rcpt_6C-like"/>
</dbReference>
<feature type="transmembrane region" description="Helical" evidence="13">
    <location>
        <begin position="235"/>
        <end position="258"/>
    </location>
</feature>
<dbReference type="CDD" id="cd13954">
    <property type="entry name" value="7tmA_OR"/>
    <property type="match status" value="1"/>
</dbReference>
<evidence type="ECO:0000256" key="8">
    <source>
        <dbReference type="ARBA" id="ARBA00023136"/>
    </source>
</evidence>
<evidence type="ECO:0000256" key="12">
    <source>
        <dbReference type="RuleBase" id="RU000688"/>
    </source>
</evidence>
<keyword evidence="10" id="KW-0325">Glycoprotein</keyword>
<evidence type="ECO:0000256" key="3">
    <source>
        <dbReference type="ARBA" id="ARBA00022606"/>
    </source>
</evidence>
<dbReference type="PRINTS" id="PR00245">
    <property type="entry name" value="OLFACTORYR"/>
</dbReference>
<accession>A0A1L8HPN4</accession>
<evidence type="ECO:0000256" key="5">
    <source>
        <dbReference type="ARBA" id="ARBA00022725"/>
    </source>
</evidence>
<dbReference type="Gene3D" id="1.20.1070.10">
    <property type="entry name" value="Rhodopsin 7-helix transmembrane proteins"/>
    <property type="match status" value="1"/>
</dbReference>
<evidence type="ECO:0000256" key="2">
    <source>
        <dbReference type="ARBA" id="ARBA00022475"/>
    </source>
</evidence>
<keyword evidence="5 13" id="KW-0552">Olfaction</keyword>
<evidence type="ECO:0000256" key="7">
    <source>
        <dbReference type="ARBA" id="ARBA00023040"/>
    </source>
</evidence>
<dbReference type="Pfam" id="PF13853">
    <property type="entry name" value="7tm_4"/>
    <property type="match status" value="1"/>
</dbReference>
<dbReference type="FunFam" id="1.20.1070.10:FF:000010">
    <property type="entry name" value="Olfactory receptor"/>
    <property type="match status" value="1"/>
</dbReference>
<dbReference type="KEGG" id="xla:121399015"/>
<gene>
    <name evidence="16" type="primary">LOC121399015</name>
</gene>
<sequence>MPSNNLTKFILLGLPLSPWIQTCIYAVFQCVYILSLFGNIIITATTCTYHQLQTPMYFLLTSLAFLDILFISSTVPILLSILVGGNQVISLSGCLFQFYVYISLGGTEFFLLAAISLDRYLAICQPLKYSAIMTRDHCWRLAIGSWVFGFLQGIPFVFLITQLQFCSRTLVINHFFCDASALLHLSCSKTQVARNIIFGFASFTILSSFIATVSSYFFILLSIYGISSASGRKKLFSTCSSHFVVVSISYGSCIFLYVRFGESGPSSTEKAVSIFNSIFIPFLNTYIYTLRNHIIKNILKGLWRTNAWFCVKD</sequence>
<keyword evidence="2 13" id="KW-1003">Cell membrane</keyword>
<evidence type="ECO:0000256" key="6">
    <source>
        <dbReference type="ARBA" id="ARBA00022989"/>
    </source>
</evidence>
<dbReference type="InterPro" id="IPR000276">
    <property type="entry name" value="GPCR_Rhodpsn"/>
</dbReference>
<dbReference type="PaxDb" id="8355-A0A1L8HPN4"/>
<dbReference type="PRINTS" id="PR00237">
    <property type="entry name" value="GPCRRHODOPSN"/>
</dbReference>